<dbReference type="GO" id="GO:0006427">
    <property type="term" value="P:histidyl-tRNA aminoacylation"/>
    <property type="evidence" value="ECO:0007669"/>
    <property type="project" value="TreeGrafter"/>
</dbReference>
<dbReference type="PANTHER" id="PTHR11476">
    <property type="entry name" value="HISTIDYL-TRNA SYNTHETASE"/>
    <property type="match status" value="1"/>
</dbReference>
<dbReference type="InterPro" id="IPR045864">
    <property type="entry name" value="aa-tRNA-synth_II/BPL/LPL"/>
</dbReference>
<dbReference type="GO" id="GO:0005829">
    <property type="term" value="C:cytosol"/>
    <property type="evidence" value="ECO:0007669"/>
    <property type="project" value="TreeGrafter"/>
</dbReference>
<dbReference type="VEuPathDB" id="CryptoDB:Cvel_21705"/>
<evidence type="ECO:0000256" key="6">
    <source>
        <dbReference type="ARBA" id="ARBA00047639"/>
    </source>
</evidence>
<evidence type="ECO:0000256" key="7">
    <source>
        <dbReference type="PIRSR" id="PIRSR001549-1"/>
    </source>
</evidence>
<dbReference type="CDD" id="cd00773">
    <property type="entry name" value="HisRS-like_core"/>
    <property type="match status" value="1"/>
</dbReference>
<dbReference type="GO" id="GO:0004821">
    <property type="term" value="F:histidine-tRNA ligase activity"/>
    <property type="evidence" value="ECO:0007669"/>
    <property type="project" value="UniProtKB-EC"/>
</dbReference>
<gene>
    <name evidence="9" type="ORF">Cvel_21705</name>
</gene>
<feature type="binding site" evidence="7">
    <location>
        <position position="98"/>
    </location>
    <ligand>
        <name>L-histidine</name>
        <dbReference type="ChEBI" id="CHEBI:57595"/>
    </ligand>
</feature>
<dbReference type="SUPFAM" id="SSF52954">
    <property type="entry name" value="Class II aaRS ABD-related"/>
    <property type="match status" value="1"/>
</dbReference>
<dbReference type="GO" id="GO:0005739">
    <property type="term" value="C:mitochondrion"/>
    <property type="evidence" value="ECO:0007669"/>
    <property type="project" value="TreeGrafter"/>
</dbReference>
<dbReference type="InterPro" id="IPR004516">
    <property type="entry name" value="HisRS/HisZ"/>
</dbReference>
<dbReference type="AlphaFoldDB" id="A0A0G4GFT4"/>
<dbReference type="InterPro" id="IPR006195">
    <property type="entry name" value="aa-tRNA-synth_II"/>
</dbReference>
<dbReference type="PROSITE" id="PS50862">
    <property type="entry name" value="AA_TRNA_LIGASE_II"/>
    <property type="match status" value="1"/>
</dbReference>
<dbReference type="SUPFAM" id="SSF55681">
    <property type="entry name" value="Class II aaRS and biotin synthetases"/>
    <property type="match status" value="1"/>
</dbReference>
<accession>A0A0G4GFT4</accession>
<feature type="binding site" evidence="7">
    <location>
        <position position="102"/>
    </location>
    <ligand>
        <name>L-histidine</name>
        <dbReference type="ChEBI" id="CHEBI:57595"/>
    </ligand>
</feature>
<comment type="similarity">
    <text evidence="1">Belongs to the class-II aminoacyl-tRNA synthetase family.</text>
</comment>
<dbReference type="Gene3D" id="3.40.50.800">
    <property type="entry name" value="Anticodon-binding domain"/>
    <property type="match status" value="1"/>
</dbReference>
<feature type="binding site" evidence="7">
    <location>
        <position position="82"/>
    </location>
    <ligand>
        <name>L-histidine</name>
        <dbReference type="ChEBI" id="CHEBI:57595"/>
    </ligand>
</feature>
<evidence type="ECO:0000259" key="8">
    <source>
        <dbReference type="PROSITE" id="PS50862"/>
    </source>
</evidence>
<keyword evidence="4" id="KW-0067">ATP-binding</keyword>
<keyword evidence="3" id="KW-0547">Nucleotide-binding</keyword>
<dbReference type="InterPro" id="IPR036621">
    <property type="entry name" value="Anticodon-bd_dom_sf"/>
</dbReference>
<proteinExistence type="inferred from homology"/>
<dbReference type="GO" id="GO:0005524">
    <property type="term" value="F:ATP binding"/>
    <property type="evidence" value="ECO:0007669"/>
    <property type="project" value="UniProtKB-KW"/>
</dbReference>
<reference evidence="9" key="1">
    <citation type="submission" date="2014-11" db="EMBL/GenBank/DDBJ databases">
        <authorList>
            <person name="Otto D Thomas"/>
            <person name="Naeem Raeece"/>
        </authorList>
    </citation>
    <scope>NUCLEOTIDE SEQUENCE</scope>
</reference>
<dbReference type="FunFam" id="3.40.50.800:FF:000012">
    <property type="entry name" value="Histidine--tRNA ligase, cytoplasmic"/>
    <property type="match status" value="1"/>
</dbReference>
<dbReference type="GO" id="GO:0003723">
    <property type="term" value="F:RNA binding"/>
    <property type="evidence" value="ECO:0007669"/>
    <property type="project" value="TreeGrafter"/>
</dbReference>
<dbReference type="PIRSF" id="PIRSF001549">
    <property type="entry name" value="His-tRNA_synth"/>
    <property type="match status" value="1"/>
</dbReference>
<name>A0A0G4GFT4_9ALVE</name>
<keyword evidence="5" id="KW-0648">Protein biosynthesis</keyword>
<dbReference type="Pfam" id="PF13393">
    <property type="entry name" value="tRNA-synt_His"/>
    <property type="match status" value="1"/>
</dbReference>
<evidence type="ECO:0000256" key="5">
    <source>
        <dbReference type="ARBA" id="ARBA00022917"/>
    </source>
</evidence>
<dbReference type="Gene3D" id="3.30.930.10">
    <property type="entry name" value="Bira Bifunctional Protein, Domain 2"/>
    <property type="match status" value="1"/>
</dbReference>
<dbReference type="Pfam" id="PF03129">
    <property type="entry name" value="HGTP_anticodon"/>
    <property type="match status" value="1"/>
</dbReference>
<feature type="binding site" evidence="7">
    <location>
        <begin position="276"/>
        <end position="277"/>
    </location>
    <ligand>
        <name>L-histidine</name>
        <dbReference type="ChEBI" id="CHEBI:57595"/>
    </ligand>
</feature>
<evidence type="ECO:0000256" key="3">
    <source>
        <dbReference type="ARBA" id="ARBA00022741"/>
    </source>
</evidence>
<protein>
    <recommendedName>
        <fullName evidence="2">histidine--tRNA ligase</fullName>
        <ecNumber evidence="2">6.1.1.21</ecNumber>
    </recommendedName>
</protein>
<evidence type="ECO:0000256" key="1">
    <source>
        <dbReference type="ARBA" id="ARBA00008226"/>
    </source>
</evidence>
<evidence type="ECO:0000313" key="9">
    <source>
        <dbReference type="EMBL" id="CEM28383.1"/>
    </source>
</evidence>
<comment type="catalytic activity">
    <reaction evidence="6">
        <text>tRNA(His) + L-histidine + ATP = L-histidyl-tRNA(His) + AMP + diphosphate + H(+)</text>
        <dbReference type="Rhea" id="RHEA:17313"/>
        <dbReference type="Rhea" id="RHEA-COMP:9665"/>
        <dbReference type="Rhea" id="RHEA-COMP:9689"/>
        <dbReference type="ChEBI" id="CHEBI:15378"/>
        <dbReference type="ChEBI" id="CHEBI:30616"/>
        <dbReference type="ChEBI" id="CHEBI:33019"/>
        <dbReference type="ChEBI" id="CHEBI:57595"/>
        <dbReference type="ChEBI" id="CHEBI:78442"/>
        <dbReference type="ChEBI" id="CHEBI:78527"/>
        <dbReference type="ChEBI" id="CHEBI:456215"/>
        <dbReference type="EC" id="6.1.1.21"/>
    </reaction>
</comment>
<evidence type="ECO:0000256" key="4">
    <source>
        <dbReference type="ARBA" id="ARBA00022840"/>
    </source>
</evidence>
<dbReference type="InterPro" id="IPR004154">
    <property type="entry name" value="Anticodon-bd"/>
</dbReference>
<feature type="binding site" evidence="7">
    <location>
        <begin position="55"/>
        <end position="57"/>
    </location>
    <ligand>
        <name>L-histidine</name>
        <dbReference type="ChEBI" id="CHEBI:57595"/>
    </ligand>
</feature>
<dbReference type="InterPro" id="IPR041715">
    <property type="entry name" value="HisRS-like_core"/>
</dbReference>
<organism evidence="9">
    <name type="scientific">Chromera velia CCMP2878</name>
    <dbReference type="NCBI Taxonomy" id="1169474"/>
    <lineage>
        <taxon>Eukaryota</taxon>
        <taxon>Sar</taxon>
        <taxon>Alveolata</taxon>
        <taxon>Colpodellida</taxon>
        <taxon>Chromeraceae</taxon>
        <taxon>Chromera</taxon>
    </lineage>
</organism>
<dbReference type="GO" id="GO:0032543">
    <property type="term" value="P:mitochondrial translation"/>
    <property type="evidence" value="ECO:0007669"/>
    <property type="project" value="TreeGrafter"/>
</dbReference>
<dbReference type="PANTHER" id="PTHR11476:SF7">
    <property type="entry name" value="HISTIDINE--TRNA LIGASE"/>
    <property type="match status" value="1"/>
</dbReference>
<feature type="non-terminal residue" evidence="9">
    <location>
        <position position="1"/>
    </location>
</feature>
<dbReference type="EMBL" id="CDMZ01001169">
    <property type="protein sequence ID" value="CEM28383.1"/>
    <property type="molecule type" value="Genomic_DNA"/>
</dbReference>
<feature type="domain" description="Aminoacyl-transfer RNA synthetases class-II family profile" evidence="8">
    <location>
        <begin position="1"/>
        <end position="338"/>
    </location>
</feature>
<sequence length="489" mass="52665">VFRTITSVFKRHGAVQIDTPVFELRETLLGKYGEDQKLIYDLKDQGGELLSLRYDLTVPLARYCGSNAVEKLKRFHIGKVYRRDEPQMNRGRFREFYQCDIDICGSYDPMLPDAEILAVLVEILGSLPLGGEGEGGGFMVKLNHRKLLDALMGSCGVPPEKFRAICSAIDKLDKEPWEAVRKEMVEVKGLDGGAADLIGGFVVNEALTSKACGGTAGLVAKMKTEQRLATGGGKPELAKMFEDACEDLLTLDMYLRNLGAADKIVLDLSLARGLDYYTGVIYEAVVLGAGVGSVAAGGRYDRLVGSFSSRDVPAVGVSIGVERVFAVIERRLGIAVAPPSADGETGAAASAPASGTMSTVRQNTTDVLVCGIGGEEVVQAKRLALTRMLWDAGIACEFVYKKNANLKRQMDLASEQKIPILAMVGGEEVQKGTVKVRRLFHSDAEREAAGGEDAEKEVKESELVAAILDMLAAMGGTSADRMRRTVLSL</sequence>
<evidence type="ECO:0000256" key="2">
    <source>
        <dbReference type="ARBA" id="ARBA00012815"/>
    </source>
</evidence>
<dbReference type="EC" id="6.1.1.21" evidence="2"/>
<feature type="binding site" evidence="7">
    <location>
        <position position="272"/>
    </location>
    <ligand>
        <name>L-histidine</name>
        <dbReference type="ChEBI" id="CHEBI:57595"/>
    </ligand>
</feature>